<evidence type="ECO:0000313" key="4">
    <source>
        <dbReference type="Proteomes" id="UP000299102"/>
    </source>
</evidence>
<proteinExistence type="inferred from homology"/>
<dbReference type="CDD" id="cd05327">
    <property type="entry name" value="retinol-DH_like_SDR_c_like"/>
    <property type="match status" value="1"/>
</dbReference>
<dbReference type="Proteomes" id="UP000299102">
    <property type="component" value="Unassembled WGS sequence"/>
</dbReference>
<comment type="similarity">
    <text evidence="2">Belongs to the short-chain dehydrogenases/reductases (SDR) family.</text>
</comment>
<dbReference type="AlphaFoldDB" id="A0A4C1THZ8"/>
<dbReference type="Pfam" id="PF00106">
    <property type="entry name" value="adh_short"/>
    <property type="match status" value="1"/>
</dbReference>
<dbReference type="OrthoDB" id="191139at2759"/>
<dbReference type="SUPFAM" id="SSF51735">
    <property type="entry name" value="NAD(P)-binding Rossmann-fold domains"/>
    <property type="match status" value="1"/>
</dbReference>
<gene>
    <name evidence="3" type="ORF">EVAR_79267_1</name>
</gene>
<evidence type="ECO:0000256" key="1">
    <source>
        <dbReference type="ARBA" id="ARBA00023002"/>
    </source>
</evidence>
<dbReference type="PRINTS" id="PR00080">
    <property type="entry name" value="SDRFAMILY"/>
</dbReference>
<dbReference type="InterPro" id="IPR036291">
    <property type="entry name" value="NAD(P)-bd_dom_sf"/>
</dbReference>
<comment type="caution">
    <text evidence="3">The sequence shown here is derived from an EMBL/GenBank/DDBJ whole genome shotgun (WGS) entry which is preliminary data.</text>
</comment>
<evidence type="ECO:0008006" key="5">
    <source>
        <dbReference type="Google" id="ProtNLM"/>
    </source>
</evidence>
<name>A0A4C1THZ8_EUMVA</name>
<dbReference type="STRING" id="151549.A0A4C1THZ8"/>
<accession>A0A4C1THZ8</accession>
<dbReference type="PANTHER" id="PTHR43157">
    <property type="entry name" value="PHOSPHATIDYLINOSITOL-GLYCAN BIOSYNTHESIS CLASS F PROTEIN-RELATED"/>
    <property type="match status" value="1"/>
</dbReference>
<dbReference type="PRINTS" id="PR00081">
    <property type="entry name" value="GDHRDH"/>
</dbReference>
<dbReference type="Gene3D" id="3.40.50.720">
    <property type="entry name" value="NAD(P)-binding Rossmann-like Domain"/>
    <property type="match status" value="1"/>
</dbReference>
<dbReference type="PANTHER" id="PTHR43157:SF73">
    <property type="entry name" value="WW DOMAIN-CONTAINING OXIDOREDUCTASE-LIKE PROTEIN"/>
    <property type="match status" value="1"/>
</dbReference>
<evidence type="ECO:0000256" key="2">
    <source>
        <dbReference type="RuleBase" id="RU000363"/>
    </source>
</evidence>
<organism evidence="3 4">
    <name type="scientific">Eumeta variegata</name>
    <name type="common">Bagworm moth</name>
    <name type="synonym">Eumeta japonica</name>
    <dbReference type="NCBI Taxonomy" id="151549"/>
    <lineage>
        <taxon>Eukaryota</taxon>
        <taxon>Metazoa</taxon>
        <taxon>Ecdysozoa</taxon>
        <taxon>Arthropoda</taxon>
        <taxon>Hexapoda</taxon>
        <taxon>Insecta</taxon>
        <taxon>Pterygota</taxon>
        <taxon>Neoptera</taxon>
        <taxon>Endopterygota</taxon>
        <taxon>Lepidoptera</taxon>
        <taxon>Glossata</taxon>
        <taxon>Ditrysia</taxon>
        <taxon>Tineoidea</taxon>
        <taxon>Psychidae</taxon>
        <taxon>Oiketicinae</taxon>
        <taxon>Eumeta</taxon>
    </lineage>
</organism>
<protein>
    <recommendedName>
        <fullName evidence="5">Retinol dehydrogenase 11</fullName>
    </recommendedName>
</protein>
<dbReference type="EMBL" id="BGZK01000054">
    <property type="protein sequence ID" value="GBP12921.1"/>
    <property type="molecule type" value="Genomic_DNA"/>
</dbReference>
<sequence>MRKQPLSRSLSFGSVGVDDPSTGVVSQGRWRAMTANDVGMCSDGARPLVDFGDIRHTRPTIASCSITDRVAVLHAQFSPGSSKARMDCSSRCFDRIMVVNRFHFCFREMPLFSGQCKSKARLDGKTALVTGSNSGIGKETVLDFYKRGARVIMACRDINKAQTAKLEIEDQCKDIKGVGFILVEKCDLSSLESIRTCAQNVLDTERQLNILVNNAGVMMCPKSQTADGFEMHFGSNHLGHFLLTLLLLPKIRNSTPARIVTVASKAHILSYGIDFKDLNYRHRTYYSMGAYAQSKLANIIFSKELARKLKEHGIEGINTYSLHPGVIPTGLTRHLDETVVWGARFFTNLFMRVFNKTATQGAQTTIYCAVDEKCANETGLYYSDCKAVTPAAAALDDEVATKLWKVSAELVGLQNYDPFTAIDSEIKECAQETTAFFEM</sequence>
<keyword evidence="4" id="KW-1185">Reference proteome</keyword>
<dbReference type="GO" id="GO:0016491">
    <property type="term" value="F:oxidoreductase activity"/>
    <property type="evidence" value="ECO:0007669"/>
    <property type="project" value="UniProtKB-KW"/>
</dbReference>
<reference evidence="3 4" key="1">
    <citation type="journal article" date="2019" name="Commun. Biol.">
        <title>The bagworm genome reveals a unique fibroin gene that provides high tensile strength.</title>
        <authorList>
            <person name="Kono N."/>
            <person name="Nakamura H."/>
            <person name="Ohtoshi R."/>
            <person name="Tomita M."/>
            <person name="Numata K."/>
            <person name="Arakawa K."/>
        </authorList>
    </citation>
    <scope>NUCLEOTIDE SEQUENCE [LARGE SCALE GENOMIC DNA]</scope>
</reference>
<keyword evidence="1" id="KW-0560">Oxidoreductase</keyword>
<evidence type="ECO:0000313" key="3">
    <source>
        <dbReference type="EMBL" id="GBP12921.1"/>
    </source>
</evidence>
<dbReference type="InterPro" id="IPR002347">
    <property type="entry name" value="SDR_fam"/>
</dbReference>